<dbReference type="Pfam" id="PF15604">
    <property type="entry name" value="Ntox15"/>
    <property type="match status" value="1"/>
</dbReference>
<organism evidence="3 4">
    <name type="scientific">Rhizobium gallicum bv. gallicum R602sp</name>
    <dbReference type="NCBI Taxonomy" id="1041138"/>
    <lineage>
        <taxon>Bacteria</taxon>
        <taxon>Pseudomonadati</taxon>
        <taxon>Pseudomonadota</taxon>
        <taxon>Alphaproteobacteria</taxon>
        <taxon>Hyphomicrobiales</taxon>
        <taxon>Rhizobiaceae</taxon>
        <taxon>Rhizobium/Agrobacterium group</taxon>
        <taxon>Rhizobium</taxon>
    </lineage>
</organism>
<proteinExistence type="predicted"/>
<reference evidence="3 4" key="1">
    <citation type="submission" date="2013-11" db="EMBL/GenBank/DDBJ databases">
        <title>Complete genome sequence of Rhizobium gallicum bv. gallicum R602.</title>
        <authorList>
            <person name="Bustos P."/>
            <person name="Santamaria R.I."/>
            <person name="Lozano L."/>
            <person name="Acosta J.L."/>
            <person name="Ormeno-Orrillo E."/>
            <person name="Rogel M.A."/>
            <person name="Romero D."/>
            <person name="Cevallos M.A."/>
            <person name="Martinez-Romero E."/>
            <person name="Gonzalez V."/>
        </authorList>
    </citation>
    <scope>NUCLEOTIDE SEQUENCE [LARGE SCALE GENOMIC DNA]</scope>
    <source>
        <strain evidence="3 4">R602</strain>
        <plasmid evidence="3 4">pRgalR602c</plasmid>
    </source>
</reference>
<feature type="compositionally biased region" description="Basic and acidic residues" evidence="1">
    <location>
        <begin position="225"/>
        <end position="258"/>
    </location>
</feature>
<gene>
    <name evidence="3" type="ORF">RGR602_PC01598</name>
</gene>
<evidence type="ECO:0000313" key="4">
    <source>
        <dbReference type="Proteomes" id="UP000031368"/>
    </source>
</evidence>
<dbReference type="KEGG" id="rga:RGR602_PC01598"/>
<feature type="compositionally biased region" description="Polar residues" evidence="1">
    <location>
        <begin position="209"/>
        <end position="224"/>
    </location>
</feature>
<dbReference type="AlphaFoldDB" id="A0A0B4XC98"/>
<dbReference type="EMBL" id="CP006880">
    <property type="protein sequence ID" value="AJD45624.1"/>
    <property type="molecule type" value="Genomic_DNA"/>
</dbReference>
<sequence length="285" mass="29595">MTSVAIGTAGQVGGQVAGGVLGGAIGGVLGGPVGAWIGRAIGSRVGGMAGRAAAEAIASYMEGANEAAETETKEQEAAKPCVDCGEIDCFNPPEGSTPEQIEEFKRQLKEQQDAINDISPDQLVKNMENYEEFGRGAKDAVDRATARDSWIQNRVTELLKRDPRMTRKGAEQAAKGELSTMDVIHTPDLSAGGSGKISQHNGGMGPRSANRSIGSQWSKTGANSDKTRLEQLKEHAQKAKEKGERTNADLKICEDGKSSKSSKKPAGSKGGSGNGQGGPGNAPMS</sequence>
<name>A0A0B4XC98_9HYPH</name>
<dbReference type="HOGENOM" id="CLU_1169915_0_0_5"/>
<protein>
    <recommendedName>
        <fullName evidence="2">Novel toxin 15 domain-containing protein</fullName>
    </recommendedName>
</protein>
<evidence type="ECO:0000313" key="3">
    <source>
        <dbReference type="EMBL" id="AJD45624.1"/>
    </source>
</evidence>
<feature type="region of interest" description="Disordered" evidence="1">
    <location>
        <begin position="161"/>
        <end position="285"/>
    </location>
</feature>
<feature type="compositionally biased region" description="Gly residues" evidence="1">
    <location>
        <begin position="268"/>
        <end position="285"/>
    </location>
</feature>
<feature type="domain" description="Novel toxin 15" evidence="2">
    <location>
        <begin position="99"/>
        <end position="253"/>
    </location>
</feature>
<accession>A0A0B4XC98</accession>
<dbReference type="Proteomes" id="UP000031368">
    <property type="component" value="Plasmid pRgalR602c"/>
</dbReference>
<feature type="compositionally biased region" description="Basic and acidic residues" evidence="1">
    <location>
        <begin position="161"/>
        <end position="170"/>
    </location>
</feature>
<evidence type="ECO:0000259" key="2">
    <source>
        <dbReference type="Pfam" id="PF15604"/>
    </source>
</evidence>
<keyword evidence="4" id="KW-1185">Reference proteome</keyword>
<keyword evidence="3" id="KW-0614">Plasmid</keyword>
<dbReference type="InterPro" id="IPR028949">
    <property type="entry name" value="Ntox15"/>
</dbReference>
<evidence type="ECO:0000256" key="1">
    <source>
        <dbReference type="SAM" id="MobiDB-lite"/>
    </source>
</evidence>
<geneLocation type="plasmid" evidence="3 4">
    <name>pRgalR602c</name>
</geneLocation>